<dbReference type="EMBL" id="JACBZH010000001">
    <property type="protein sequence ID" value="NYH89541.1"/>
    <property type="molecule type" value="Genomic_DNA"/>
</dbReference>
<organism evidence="1 2">
    <name type="scientific">Actinopolymorpha rutila</name>
    <dbReference type="NCBI Taxonomy" id="446787"/>
    <lineage>
        <taxon>Bacteria</taxon>
        <taxon>Bacillati</taxon>
        <taxon>Actinomycetota</taxon>
        <taxon>Actinomycetes</taxon>
        <taxon>Propionibacteriales</taxon>
        <taxon>Actinopolymorphaceae</taxon>
        <taxon>Actinopolymorpha</taxon>
    </lineage>
</organism>
<dbReference type="Proteomes" id="UP000579605">
    <property type="component" value="Unassembled WGS sequence"/>
</dbReference>
<evidence type="ECO:0000313" key="2">
    <source>
        <dbReference type="Proteomes" id="UP000579605"/>
    </source>
</evidence>
<accession>A0A852Z957</accession>
<proteinExistence type="predicted"/>
<name>A0A852Z957_9ACTN</name>
<dbReference type="RefSeq" id="WP_238341265.1">
    <property type="nucleotide sequence ID" value="NZ_BAAARR010000008.1"/>
</dbReference>
<comment type="caution">
    <text evidence="1">The sequence shown here is derived from an EMBL/GenBank/DDBJ whole genome shotgun (WGS) entry which is preliminary data.</text>
</comment>
<gene>
    <name evidence="1" type="ORF">F4554_002179</name>
</gene>
<protein>
    <submittedName>
        <fullName evidence="1">Uncharacterized protein</fullName>
    </submittedName>
</protein>
<sequence length="49" mass="5060">MADGKRGAAGRLHACAKPVTVHPLPRVLSRAAPGAAWIAPTNVDTGDVW</sequence>
<keyword evidence="2" id="KW-1185">Reference proteome</keyword>
<evidence type="ECO:0000313" key="1">
    <source>
        <dbReference type="EMBL" id="NYH89541.1"/>
    </source>
</evidence>
<dbReference type="AlphaFoldDB" id="A0A852Z957"/>
<reference evidence="1 2" key="1">
    <citation type="submission" date="2020-07" db="EMBL/GenBank/DDBJ databases">
        <title>Sequencing the genomes of 1000 actinobacteria strains.</title>
        <authorList>
            <person name="Klenk H.-P."/>
        </authorList>
    </citation>
    <scope>NUCLEOTIDE SEQUENCE [LARGE SCALE GENOMIC DNA]</scope>
    <source>
        <strain evidence="1 2">DSM 18448</strain>
    </source>
</reference>